<dbReference type="AlphaFoldDB" id="A0A7Y9DQ16"/>
<name>A0A7Y9DQ16_9ACTN</name>
<dbReference type="Proteomes" id="UP000521922">
    <property type="component" value="Unassembled WGS sequence"/>
</dbReference>
<feature type="transmembrane region" description="Helical" evidence="2">
    <location>
        <begin position="386"/>
        <end position="408"/>
    </location>
</feature>
<dbReference type="RefSeq" id="WP_179755230.1">
    <property type="nucleotide sequence ID" value="NZ_JACCBB010000001.1"/>
</dbReference>
<keyword evidence="2" id="KW-0472">Membrane</keyword>
<evidence type="ECO:0000313" key="3">
    <source>
        <dbReference type="EMBL" id="NYD24679.1"/>
    </source>
</evidence>
<keyword evidence="4" id="KW-1185">Reference proteome</keyword>
<feature type="transmembrane region" description="Helical" evidence="2">
    <location>
        <begin position="414"/>
        <end position="430"/>
    </location>
</feature>
<evidence type="ECO:0000313" key="4">
    <source>
        <dbReference type="Proteomes" id="UP000521922"/>
    </source>
</evidence>
<reference evidence="3 4" key="1">
    <citation type="submission" date="2020-07" db="EMBL/GenBank/DDBJ databases">
        <title>Sequencing the genomes of 1000 actinobacteria strains.</title>
        <authorList>
            <person name="Klenk H.-P."/>
        </authorList>
    </citation>
    <scope>NUCLEOTIDE SEQUENCE [LARGE SCALE GENOMIC DNA]</scope>
    <source>
        <strain evidence="3 4">DSM 7487</strain>
    </source>
</reference>
<evidence type="ECO:0000256" key="2">
    <source>
        <dbReference type="SAM" id="Phobius"/>
    </source>
</evidence>
<comment type="caution">
    <text evidence="3">The sequence shown here is derived from an EMBL/GenBank/DDBJ whole genome shotgun (WGS) entry which is preliminary data.</text>
</comment>
<protein>
    <submittedName>
        <fullName evidence="3">Phosphohistidine phosphatase SixA</fullName>
    </submittedName>
</protein>
<keyword evidence="2" id="KW-0812">Transmembrane</keyword>
<feature type="transmembrane region" description="Helical" evidence="2">
    <location>
        <begin position="318"/>
        <end position="341"/>
    </location>
</feature>
<organism evidence="3 4">
    <name type="scientific">Kineococcus aurantiacus</name>
    <dbReference type="NCBI Taxonomy" id="37633"/>
    <lineage>
        <taxon>Bacteria</taxon>
        <taxon>Bacillati</taxon>
        <taxon>Actinomycetota</taxon>
        <taxon>Actinomycetes</taxon>
        <taxon>Kineosporiales</taxon>
        <taxon>Kineosporiaceae</taxon>
        <taxon>Kineococcus</taxon>
    </lineage>
</organism>
<feature type="compositionally biased region" description="Low complexity" evidence="1">
    <location>
        <begin position="155"/>
        <end position="168"/>
    </location>
</feature>
<feature type="region of interest" description="Disordered" evidence="1">
    <location>
        <begin position="51"/>
        <end position="134"/>
    </location>
</feature>
<feature type="region of interest" description="Disordered" evidence="1">
    <location>
        <begin position="149"/>
        <end position="173"/>
    </location>
</feature>
<evidence type="ECO:0000256" key="1">
    <source>
        <dbReference type="SAM" id="MobiDB-lite"/>
    </source>
</evidence>
<feature type="transmembrane region" description="Helical" evidence="2">
    <location>
        <begin position="261"/>
        <end position="280"/>
    </location>
</feature>
<dbReference type="EMBL" id="JACCBB010000001">
    <property type="protein sequence ID" value="NYD24679.1"/>
    <property type="molecule type" value="Genomic_DNA"/>
</dbReference>
<proteinExistence type="predicted"/>
<gene>
    <name evidence="3" type="ORF">BJ968_004219</name>
</gene>
<accession>A0A7Y9DQ16</accession>
<sequence length="442" mass="47052">MPSADVGAALGEELHASDGVIRLHAVLHAPSPEAGASAEVLVDALYESEHPGAAVSGGTPDGTEPSAPVPAVAEGGRPPGTVGGEHGGHDSQPGGAGGQRGTADPATRREPAPSRAPRLPVEECQLLDPAEQRSDETLDQLRERVHALLKQSGEPSSQPSTSFPSSSPDRGADSTAIALVGHQPGLSHLSATFNRPRRFSLSRWHAGAVPIDKAEVVCLEVRVPDEPDGRWSGHVLWTLHPGDAAALESVRKKIESKMETAKVLSAVITLMLTALLGVLLDAAKWQALARCPQRDPDVRGCLSVTPFGVDAATFSGQLTVQVVFALLLVALALFVTSMYAYDSLLMPVRFWAESPPRRGRDRARAWLPRRPPSSSAWVLYRNMLRVWFLLFMPATVLVATALTLLAVALTRLDAPGYVIATAVLVLLVLHRRFARPVLGSED</sequence>
<keyword evidence="2" id="KW-1133">Transmembrane helix</keyword>